<dbReference type="RefSeq" id="WP_262460776.1">
    <property type="nucleotide sequence ID" value="NZ_ARXS01000013.1"/>
</dbReference>
<sequence length="178" mass="19749">MMADIAELQREIYEAVRAAKMQLDASLGDDPLFGFALGTDDDVRGVYHIAASESWVESNKADYPEIGFVFTDWEQAGDDEAFSPISNRFRELAEMECANSQGWGAARDQRFELLVRTLIDCRKDGVFAATTLLDVGSTDPSEHMERLEMQAIERLNAPAVADRLAEALCLEAYRTGSS</sequence>
<proteinExistence type="predicted"/>
<dbReference type="InterPro" id="IPR025409">
    <property type="entry name" value="DUF4303"/>
</dbReference>
<reference evidence="1" key="1">
    <citation type="submission" date="2012-09" db="EMBL/GenBank/DDBJ databases">
        <title>Genome Sequence of alkane-degrading Bacterium Alcanivorax balearicus MACL04.</title>
        <authorList>
            <person name="Lai Q."/>
            <person name="Shao Z."/>
        </authorList>
    </citation>
    <scope>NUCLEOTIDE SEQUENCE</scope>
    <source>
        <strain evidence="1">MACL04</strain>
    </source>
</reference>
<comment type="caution">
    <text evidence="1">The sequence shown here is derived from an EMBL/GenBank/DDBJ whole genome shotgun (WGS) entry which is preliminary data.</text>
</comment>
<evidence type="ECO:0008006" key="3">
    <source>
        <dbReference type="Google" id="ProtNLM"/>
    </source>
</evidence>
<gene>
    <name evidence="1" type="ORF">MA04_02483</name>
</gene>
<name>A0ABT2R065_9GAMM</name>
<evidence type="ECO:0000313" key="1">
    <source>
        <dbReference type="EMBL" id="MCU5783183.1"/>
    </source>
</evidence>
<dbReference type="Pfam" id="PF14136">
    <property type="entry name" value="DUF4303"/>
    <property type="match status" value="1"/>
</dbReference>
<evidence type="ECO:0000313" key="2">
    <source>
        <dbReference type="Proteomes" id="UP001064106"/>
    </source>
</evidence>
<keyword evidence="2" id="KW-1185">Reference proteome</keyword>
<accession>A0ABT2R065</accession>
<protein>
    <recommendedName>
        <fullName evidence="3">DUF4303 domain-containing protein</fullName>
    </recommendedName>
</protein>
<dbReference type="EMBL" id="ARXS01000013">
    <property type="protein sequence ID" value="MCU5783183.1"/>
    <property type="molecule type" value="Genomic_DNA"/>
</dbReference>
<dbReference type="Proteomes" id="UP001064106">
    <property type="component" value="Unassembled WGS sequence"/>
</dbReference>
<organism evidence="1 2">
    <name type="scientific">Alloalcanivorax balearicus MACL04</name>
    <dbReference type="NCBI Taxonomy" id="1177182"/>
    <lineage>
        <taxon>Bacteria</taxon>
        <taxon>Pseudomonadati</taxon>
        <taxon>Pseudomonadota</taxon>
        <taxon>Gammaproteobacteria</taxon>
        <taxon>Oceanospirillales</taxon>
        <taxon>Alcanivoracaceae</taxon>
        <taxon>Alloalcanivorax</taxon>
    </lineage>
</organism>